<dbReference type="OrthoDB" id="213402at2"/>
<proteinExistence type="predicted"/>
<sequence length="111" mass="11992">MAYQAGCLTIYQAGELTVVGFGGQDAVANLNLAECRDELVKVIKEHNCKVLAFDLTGVKLIPSGTLGLIAAMRNLGVTVHIYNPSDDVRDVLEITKLDTIIEVHEVEIPQA</sequence>
<comment type="caution">
    <text evidence="2">The sequence shown here is derived from an EMBL/GenBank/DDBJ whole genome shotgun (WGS) entry which is preliminary data.</text>
</comment>
<dbReference type="Gene3D" id="3.30.750.24">
    <property type="entry name" value="STAS domain"/>
    <property type="match status" value="1"/>
</dbReference>
<dbReference type="InterPro" id="IPR036513">
    <property type="entry name" value="STAS_dom_sf"/>
</dbReference>
<dbReference type="InterPro" id="IPR002645">
    <property type="entry name" value="STAS_dom"/>
</dbReference>
<dbReference type="Pfam" id="PF01740">
    <property type="entry name" value="STAS"/>
    <property type="match status" value="1"/>
</dbReference>
<evidence type="ECO:0000259" key="1">
    <source>
        <dbReference type="Pfam" id="PF01740"/>
    </source>
</evidence>
<organism evidence="2 3">
    <name type="scientific">Rubinisphaera italica</name>
    <dbReference type="NCBI Taxonomy" id="2527969"/>
    <lineage>
        <taxon>Bacteria</taxon>
        <taxon>Pseudomonadati</taxon>
        <taxon>Planctomycetota</taxon>
        <taxon>Planctomycetia</taxon>
        <taxon>Planctomycetales</taxon>
        <taxon>Planctomycetaceae</taxon>
        <taxon>Rubinisphaera</taxon>
    </lineage>
</organism>
<dbReference type="Proteomes" id="UP000316095">
    <property type="component" value="Unassembled WGS sequence"/>
</dbReference>
<dbReference type="CDD" id="cd07043">
    <property type="entry name" value="STAS_anti-anti-sigma_factors"/>
    <property type="match status" value="1"/>
</dbReference>
<dbReference type="AlphaFoldDB" id="A0A5C5XF76"/>
<protein>
    <recommendedName>
        <fullName evidence="1">STAS domain-containing protein</fullName>
    </recommendedName>
</protein>
<feature type="domain" description="STAS" evidence="1">
    <location>
        <begin position="31"/>
        <end position="104"/>
    </location>
</feature>
<accession>A0A5C5XF76</accession>
<keyword evidence="3" id="KW-1185">Reference proteome</keyword>
<gene>
    <name evidence="2" type="ORF">Pan54_18150</name>
</gene>
<dbReference type="SUPFAM" id="SSF52091">
    <property type="entry name" value="SpoIIaa-like"/>
    <property type="match status" value="1"/>
</dbReference>
<evidence type="ECO:0000313" key="2">
    <source>
        <dbReference type="EMBL" id="TWT61081.1"/>
    </source>
</evidence>
<dbReference type="RefSeq" id="WP_146503113.1">
    <property type="nucleotide sequence ID" value="NZ_SJPG01000001.1"/>
</dbReference>
<dbReference type="EMBL" id="SJPG01000001">
    <property type="protein sequence ID" value="TWT61081.1"/>
    <property type="molecule type" value="Genomic_DNA"/>
</dbReference>
<name>A0A5C5XF76_9PLAN</name>
<reference evidence="2 3" key="1">
    <citation type="submission" date="2019-02" db="EMBL/GenBank/DDBJ databases">
        <title>Deep-cultivation of Planctomycetes and their phenomic and genomic characterization uncovers novel biology.</title>
        <authorList>
            <person name="Wiegand S."/>
            <person name="Jogler M."/>
            <person name="Boedeker C."/>
            <person name="Pinto D."/>
            <person name="Vollmers J."/>
            <person name="Rivas-Marin E."/>
            <person name="Kohn T."/>
            <person name="Peeters S.H."/>
            <person name="Heuer A."/>
            <person name="Rast P."/>
            <person name="Oberbeckmann S."/>
            <person name="Bunk B."/>
            <person name="Jeske O."/>
            <person name="Meyerdierks A."/>
            <person name="Storesund J.E."/>
            <person name="Kallscheuer N."/>
            <person name="Luecker S."/>
            <person name="Lage O.M."/>
            <person name="Pohl T."/>
            <person name="Merkel B.J."/>
            <person name="Hornburger P."/>
            <person name="Mueller R.-W."/>
            <person name="Bruemmer F."/>
            <person name="Labrenz M."/>
            <person name="Spormann A.M."/>
            <person name="Op Den Camp H."/>
            <person name="Overmann J."/>
            <person name="Amann R."/>
            <person name="Jetten M.S.M."/>
            <person name="Mascher T."/>
            <person name="Medema M.H."/>
            <person name="Devos D.P."/>
            <person name="Kaster A.-K."/>
            <person name="Ovreas L."/>
            <person name="Rohde M."/>
            <person name="Galperin M.Y."/>
            <person name="Jogler C."/>
        </authorList>
    </citation>
    <scope>NUCLEOTIDE SEQUENCE [LARGE SCALE GENOMIC DNA]</scope>
    <source>
        <strain evidence="2 3">Pan54</strain>
    </source>
</reference>
<evidence type="ECO:0000313" key="3">
    <source>
        <dbReference type="Proteomes" id="UP000316095"/>
    </source>
</evidence>